<keyword evidence="3" id="KW-1185">Reference proteome</keyword>
<evidence type="ECO:0000256" key="1">
    <source>
        <dbReference type="SAM" id="MobiDB-lite"/>
    </source>
</evidence>
<dbReference type="EMBL" id="OV696704">
    <property type="protein sequence ID" value="CAH1252370.1"/>
    <property type="molecule type" value="Genomic_DNA"/>
</dbReference>
<sequence length="302" mass="33067">MRDFSAQVGYDNTGVSNVMGTEGIDDVERHIGMFSTLGPDAVSPRPQGIRDARPRRRPLVCLRRIPRRHKTGSAVTVQVQSQAKTQSQSQAHAVAPMSTAPRGSGAELRALRERITRLESREQVHATERLLREARAYTVRRGPYFEPATMAALLKALDEAAVASGHPEGRNFSATAFDAQLEAGPGGQDWQELAIKFIGDPEQVAVADTVRMWRKVQGAGSMVTLPDPYVPPHGPTEMIPSARPPLRFPPTAEMGPDQCRMCLRLYHFAKWSVPPTPAICYPAIGAKGRAYSLASMHGLVRQ</sequence>
<organism evidence="2 3">
    <name type="scientific">Branchiostoma lanceolatum</name>
    <name type="common">Common lancelet</name>
    <name type="synonym">Amphioxus lanceolatum</name>
    <dbReference type="NCBI Taxonomy" id="7740"/>
    <lineage>
        <taxon>Eukaryota</taxon>
        <taxon>Metazoa</taxon>
        <taxon>Chordata</taxon>
        <taxon>Cephalochordata</taxon>
        <taxon>Leptocardii</taxon>
        <taxon>Amphioxiformes</taxon>
        <taxon>Branchiostomatidae</taxon>
        <taxon>Branchiostoma</taxon>
    </lineage>
</organism>
<evidence type="ECO:0000313" key="2">
    <source>
        <dbReference type="EMBL" id="CAH1252370.1"/>
    </source>
</evidence>
<protein>
    <submittedName>
        <fullName evidence="2">Hypp9262 protein</fullName>
    </submittedName>
</protein>
<reference evidence="2" key="1">
    <citation type="submission" date="2022-01" db="EMBL/GenBank/DDBJ databases">
        <authorList>
            <person name="Braso-Vives M."/>
        </authorList>
    </citation>
    <scope>NUCLEOTIDE SEQUENCE</scope>
</reference>
<dbReference type="AlphaFoldDB" id="A0A8J9ZD43"/>
<proteinExistence type="predicted"/>
<feature type="region of interest" description="Disordered" evidence="1">
    <location>
        <begin position="84"/>
        <end position="106"/>
    </location>
</feature>
<name>A0A8J9ZD43_BRALA</name>
<evidence type="ECO:0000313" key="3">
    <source>
        <dbReference type="Proteomes" id="UP000838412"/>
    </source>
</evidence>
<gene>
    <name evidence="2" type="primary">Hypp9262</name>
    <name evidence="2" type="ORF">BLAG_LOCUS12457</name>
</gene>
<dbReference type="Proteomes" id="UP000838412">
    <property type="component" value="Chromosome 19"/>
</dbReference>
<accession>A0A8J9ZD43</accession>